<feature type="DNA-binding region" description="H-T-H motif" evidence="2">
    <location>
        <begin position="23"/>
        <end position="42"/>
    </location>
</feature>
<dbReference type="STRING" id="589385.SAMN05421504_104727"/>
<dbReference type="PANTHER" id="PTHR30055">
    <property type="entry name" value="HTH-TYPE TRANSCRIPTIONAL REGULATOR RUTR"/>
    <property type="match status" value="1"/>
</dbReference>
<keyword evidence="1 2" id="KW-0238">DNA-binding</keyword>
<dbReference type="GO" id="GO:0000976">
    <property type="term" value="F:transcription cis-regulatory region binding"/>
    <property type="evidence" value="ECO:0007669"/>
    <property type="project" value="TreeGrafter"/>
</dbReference>
<organism evidence="4 5">
    <name type="scientific">Amycolatopsis xylanica</name>
    <dbReference type="NCBI Taxonomy" id="589385"/>
    <lineage>
        <taxon>Bacteria</taxon>
        <taxon>Bacillati</taxon>
        <taxon>Actinomycetota</taxon>
        <taxon>Actinomycetes</taxon>
        <taxon>Pseudonocardiales</taxon>
        <taxon>Pseudonocardiaceae</taxon>
        <taxon>Amycolatopsis</taxon>
    </lineage>
</organism>
<dbReference type="AlphaFoldDB" id="A0A1H3HM84"/>
<accession>A0A1H3HM84</accession>
<dbReference type="Pfam" id="PF18556">
    <property type="entry name" value="TetR_C_35"/>
    <property type="match status" value="1"/>
</dbReference>
<dbReference type="InterPro" id="IPR050109">
    <property type="entry name" value="HTH-type_TetR-like_transc_reg"/>
</dbReference>
<gene>
    <name evidence="4" type="ORF">SAMN05421504_104727</name>
</gene>
<dbReference type="InterPro" id="IPR009057">
    <property type="entry name" value="Homeodomain-like_sf"/>
</dbReference>
<dbReference type="PRINTS" id="PR00455">
    <property type="entry name" value="HTHTETR"/>
</dbReference>
<reference evidence="4 5" key="1">
    <citation type="submission" date="2016-10" db="EMBL/GenBank/DDBJ databases">
        <authorList>
            <person name="de Groot N.N."/>
        </authorList>
    </citation>
    <scope>NUCLEOTIDE SEQUENCE [LARGE SCALE GENOMIC DNA]</scope>
    <source>
        <strain evidence="4 5">CPCC 202699</strain>
    </source>
</reference>
<dbReference type="PANTHER" id="PTHR30055:SF146">
    <property type="entry name" value="HTH-TYPE TRANSCRIPTIONAL DUAL REGULATOR CECR"/>
    <property type="match status" value="1"/>
</dbReference>
<evidence type="ECO:0000259" key="3">
    <source>
        <dbReference type="PROSITE" id="PS50977"/>
    </source>
</evidence>
<dbReference type="OrthoDB" id="4371863at2"/>
<dbReference type="RefSeq" id="WP_091291731.1">
    <property type="nucleotide sequence ID" value="NZ_FNON01000004.1"/>
</dbReference>
<evidence type="ECO:0000313" key="4">
    <source>
        <dbReference type="EMBL" id="SDY16572.1"/>
    </source>
</evidence>
<dbReference type="InterPro" id="IPR040611">
    <property type="entry name" value="AlkX_C"/>
</dbReference>
<dbReference type="SUPFAM" id="SSF46689">
    <property type="entry name" value="Homeodomain-like"/>
    <property type="match status" value="1"/>
</dbReference>
<evidence type="ECO:0000256" key="1">
    <source>
        <dbReference type="ARBA" id="ARBA00023125"/>
    </source>
</evidence>
<dbReference type="Pfam" id="PF00440">
    <property type="entry name" value="TetR_N"/>
    <property type="match status" value="1"/>
</dbReference>
<protein>
    <submittedName>
        <fullName evidence="4">DNA-binding transcriptional regulator, AcrR family</fullName>
    </submittedName>
</protein>
<evidence type="ECO:0000313" key="5">
    <source>
        <dbReference type="Proteomes" id="UP000199515"/>
    </source>
</evidence>
<name>A0A1H3HM84_9PSEU</name>
<dbReference type="PROSITE" id="PS50977">
    <property type="entry name" value="HTH_TETR_2"/>
    <property type="match status" value="1"/>
</dbReference>
<dbReference type="Proteomes" id="UP000199515">
    <property type="component" value="Unassembled WGS sequence"/>
</dbReference>
<proteinExistence type="predicted"/>
<dbReference type="InterPro" id="IPR001647">
    <property type="entry name" value="HTH_TetR"/>
</dbReference>
<sequence>MLRERLLTAAAELTCADGWASVTMGKVAARVGVSRQTVYKELGSKSELAEALMLRETDGFAVGVAQTLSGYPDDAVEGVTAAFQYTLEAARDNPLLKSVLAGGHGGGDELLPLLTTQSDPVLARSVSAVAPVLIRLYPEVELGEAEWAMAVEAFVRLLLSHLVQPAMSIPHATEQMRWVIGRMLRA</sequence>
<dbReference type="EMBL" id="FNON01000004">
    <property type="protein sequence ID" value="SDY16572.1"/>
    <property type="molecule type" value="Genomic_DNA"/>
</dbReference>
<evidence type="ECO:0000256" key="2">
    <source>
        <dbReference type="PROSITE-ProRule" id="PRU00335"/>
    </source>
</evidence>
<keyword evidence="5" id="KW-1185">Reference proteome</keyword>
<dbReference type="Gene3D" id="1.10.357.10">
    <property type="entry name" value="Tetracycline Repressor, domain 2"/>
    <property type="match status" value="1"/>
</dbReference>
<dbReference type="GO" id="GO:0003700">
    <property type="term" value="F:DNA-binding transcription factor activity"/>
    <property type="evidence" value="ECO:0007669"/>
    <property type="project" value="TreeGrafter"/>
</dbReference>
<feature type="domain" description="HTH tetR-type" evidence="3">
    <location>
        <begin position="1"/>
        <end position="60"/>
    </location>
</feature>